<comment type="caution">
    <text evidence="2">The sequence shown here is derived from an EMBL/GenBank/DDBJ whole genome shotgun (WGS) entry which is preliminary data.</text>
</comment>
<dbReference type="SUPFAM" id="SSF56436">
    <property type="entry name" value="C-type lectin-like"/>
    <property type="match status" value="1"/>
</dbReference>
<dbReference type="RefSeq" id="WP_035124986.1">
    <property type="nucleotide sequence ID" value="NZ_JRHH01000002.1"/>
</dbReference>
<dbReference type="InterPro" id="IPR005532">
    <property type="entry name" value="SUMF_dom"/>
</dbReference>
<reference evidence="2 3" key="1">
    <citation type="submission" date="2014-09" db="EMBL/GenBank/DDBJ databases">
        <title>Whole Genome Shotgun of Flavobacterium aquatile LMG 4008.</title>
        <authorList>
            <person name="Gale A.N."/>
            <person name="Pipes S.E."/>
            <person name="Newman J.D."/>
        </authorList>
    </citation>
    <scope>NUCLEOTIDE SEQUENCE [LARGE SCALE GENOMIC DNA]</scope>
    <source>
        <strain evidence="2 3">LMG 4008</strain>
    </source>
</reference>
<accession>A0A095SWT6</accession>
<dbReference type="AlphaFoldDB" id="A0A095SWT6"/>
<dbReference type="PROSITE" id="PS51257">
    <property type="entry name" value="PROKAR_LIPOPROTEIN"/>
    <property type="match status" value="1"/>
</dbReference>
<name>A0A095SWT6_9FLAO</name>
<evidence type="ECO:0000313" key="3">
    <source>
        <dbReference type="Proteomes" id="UP000029554"/>
    </source>
</evidence>
<dbReference type="PANTHER" id="PTHR23150:SF19">
    <property type="entry name" value="FORMYLGLYCINE-GENERATING ENZYME"/>
    <property type="match status" value="1"/>
</dbReference>
<dbReference type="STRING" id="1453498.LG45_05220"/>
<dbReference type="InterPro" id="IPR016187">
    <property type="entry name" value="CTDL_fold"/>
</dbReference>
<dbReference type="Proteomes" id="UP000029554">
    <property type="component" value="Unassembled WGS sequence"/>
</dbReference>
<sequence>MKKLYFLFVVIVFVSCSKDKDLNTLENITIPSVSTPNDVSFGVETPMVFAKGENYIPLYGKKNEAITVNDLLMDVYPVSNANYLAFVKKNKRWRKSEVKKLFADDNYLNFWKNDTLLATDMKPNSPVTNVSWYAANAYCECQGKRLATVDEWEFVAMANQDMADARKVEAYNQYILDWYEKPKTFNNEIGKTFKNYYGVYDLHGLVWEWTSDFNSILLTGESRSDVTTDKDLFCGSGSLNASDLMNYAAFIRYAFRGSVKADYAVKNLGFRCVKDTLNTKKP</sequence>
<keyword evidence="3" id="KW-1185">Reference proteome</keyword>
<protein>
    <recommendedName>
        <fullName evidence="1">Sulfatase-modifying factor enzyme-like domain-containing protein</fullName>
    </recommendedName>
</protein>
<dbReference type="eggNOG" id="COG1262">
    <property type="taxonomic scope" value="Bacteria"/>
</dbReference>
<dbReference type="InterPro" id="IPR051043">
    <property type="entry name" value="Sulfatase_Mod_Factor_Kinase"/>
</dbReference>
<dbReference type="GO" id="GO:0120147">
    <property type="term" value="F:formylglycine-generating oxidase activity"/>
    <property type="evidence" value="ECO:0007669"/>
    <property type="project" value="TreeGrafter"/>
</dbReference>
<evidence type="ECO:0000259" key="1">
    <source>
        <dbReference type="Pfam" id="PF03781"/>
    </source>
</evidence>
<dbReference type="PANTHER" id="PTHR23150">
    <property type="entry name" value="SULFATASE MODIFYING FACTOR 1, 2"/>
    <property type="match status" value="1"/>
</dbReference>
<dbReference type="EMBL" id="JRHH01000002">
    <property type="protein sequence ID" value="KGD69032.1"/>
    <property type="molecule type" value="Genomic_DNA"/>
</dbReference>
<dbReference type="Pfam" id="PF03781">
    <property type="entry name" value="FGE-sulfatase"/>
    <property type="match status" value="1"/>
</dbReference>
<gene>
    <name evidence="2" type="ORF">LG45_05220</name>
</gene>
<organism evidence="2 3">
    <name type="scientific">Flavobacterium aquatile LMG 4008 = ATCC 11947</name>
    <dbReference type="NCBI Taxonomy" id="1453498"/>
    <lineage>
        <taxon>Bacteria</taxon>
        <taxon>Pseudomonadati</taxon>
        <taxon>Bacteroidota</taxon>
        <taxon>Flavobacteriia</taxon>
        <taxon>Flavobacteriales</taxon>
        <taxon>Flavobacteriaceae</taxon>
        <taxon>Flavobacterium</taxon>
    </lineage>
</organism>
<evidence type="ECO:0000313" key="2">
    <source>
        <dbReference type="EMBL" id="KGD69032.1"/>
    </source>
</evidence>
<dbReference type="Gene3D" id="3.90.1580.10">
    <property type="entry name" value="paralog of FGE (formylglycine-generating enzyme)"/>
    <property type="match status" value="1"/>
</dbReference>
<dbReference type="InterPro" id="IPR042095">
    <property type="entry name" value="SUMF_sf"/>
</dbReference>
<feature type="domain" description="Sulfatase-modifying factor enzyme-like" evidence="1">
    <location>
        <begin position="64"/>
        <end position="274"/>
    </location>
</feature>
<proteinExistence type="predicted"/>
<dbReference type="OrthoDB" id="9768004at2"/>